<protein>
    <submittedName>
        <fullName evidence="2">Zinc finger MYM-type protein 1</fullName>
    </submittedName>
</protein>
<sequence length="256" mass="28760">MKNLARAMERHIKSRSHISSALKLKLFRRVAKKRDLLRKLIIAVLYSGQQEYAFHGHDESDTSKNKGNFVQLLKSFSEFDPAFAEHLKTSTIFKGTSKSIQNDIIQSIATVVNNEINQDVQSTDFFAIQADDTTNVSCKCQLSVIIGIICERFLGFHNVSADRDAETLSEVLMKVIQKYNPEGNVGAGDREYSRCFLPHWTVSTILFTQSPQRTALLTEADNSVRIPGGLATLWNFKSRAVNAVCEGRQSLIIVFD</sequence>
<gene>
    <name evidence="2" type="ORF">H4Q32_024272</name>
</gene>
<dbReference type="EMBL" id="JACTAM010000016">
    <property type="protein sequence ID" value="KAI2655676.1"/>
    <property type="molecule type" value="Genomic_DNA"/>
</dbReference>
<keyword evidence="3" id="KW-1185">Reference proteome</keyword>
<dbReference type="Proteomes" id="UP000830375">
    <property type="component" value="Unassembled WGS sequence"/>
</dbReference>
<dbReference type="InterPro" id="IPR025398">
    <property type="entry name" value="DUF4371"/>
</dbReference>
<feature type="domain" description="DUF4371" evidence="1">
    <location>
        <begin position="49"/>
        <end position="160"/>
    </location>
</feature>
<accession>A0ABQ8M0A4</accession>
<reference evidence="2 3" key="1">
    <citation type="submission" date="2022-01" db="EMBL/GenBank/DDBJ databases">
        <title>A high-quality chromosome-level genome assembly of rohu carp, Labeo rohita.</title>
        <authorList>
            <person name="Arick M.A. II"/>
            <person name="Hsu C.-Y."/>
            <person name="Magbanua Z."/>
            <person name="Pechanova O."/>
            <person name="Grover C."/>
            <person name="Miller E."/>
            <person name="Thrash A."/>
            <person name="Ezzel L."/>
            <person name="Alam S."/>
            <person name="Benzie J."/>
            <person name="Hamilton M."/>
            <person name="Karsi A."/>
            <person name="Lawrence M.L."/>
            <person name="Peterson D.G."/>
        </authorList>
    </citation>
    <scope>NUCLEOTIDE SEQUENCE [LARGE SCALE GENOMIC DNA]</scope>
    <source>
        <strain evidence="3">BAU-BD-2019</strain>
        <tissue evidence="2">Blood</tissue>
    </source>
</reference>
<evidence type="ECO:0000313" key="2">
    <source>
        <dbReference type="EMBL" id="KAI2655676.1"/>
    </source>
</evidence>
<dbReference type="Pfam" id="PF14291">
    <property type="entry name" value="DUF4371"/>
    <property type="match status" value="1"/>
</dbReference>
<evidence type="ECO:0000313" key="3">
    <source>
        <dbReference type="Proteomes" id="UP000830375"/>
    </source>
</evidence>
<dbReference type="PANTHER" id="PTHR45749">
    <property type="match status" value="1"/>
</dbReference>
<evidence type="ECO:0000259" key="1">
    <source>
        <dbReference type="Pfam" id="PF14291"/>
    </source>
</evidence>
<organism evidence="2 3">
    <name type="scientific">Labeo rohita</name>
    <name type="common">Indian major carp</name>
    <name type="synonym">Cyprinus rohita</name>
    <dbReference type="NCBI Taxonomy" id="84645"/>
    <lineage>
        <taxon>Eukaryota</taxon>
        <taxon>Metazoa</taxon>
        <taxon>Chordata</taxon>
        <taxon>Craniata</taxon>
        <taxon>Vertebrata</taxon>
        <taxon>Euteleostomi</taxon>
        <taxon>Actinopterygii</taxon>
        <taxon>Neopterygii</taxon>
        <taxon>Teleostei</taxon>
        <taxon>Ostariophysi</taxon>
        <taxon>Cypriniformes</taxon>
        <taxon>Cyprinidae</taxon>
        <taxon>Labeoninae</taxon>
        <taxon>Labeonini</taxon>
        <taxon>Labeo</taxon>
    </lineage>
</organism>
<proteinExistence type="predicted"/>
<comment type="caution">
    <text evidence="2">The sequence shown here is derived from an EMBL/GenBank/DDBJ whole genome shotgun (WGS) entry which is preliminary data.</text>
</comment>
<name>A0ABQ8M0A4_LABRO</name>
<dbReference type="PANTHER" id="PTHR45749:SF28">
    <property type="entry name" value="ZINC FINGER MYM-TYPE PROTEIN 1-LIKE-RELATED"/>
    <property type="match status" value="1"/>
</dbReference>